<dbReference type="RefSeq" id="WP_346821982.1">
    <property type="nucleotide sequence ID" value="NZ_JBDKWZ010000008.1"/>
</dbReference>
<protein>
    <submittedName>
        <fullName evidence="2">M20/M25/M40 family metallo-hydrolase</fullName>
    </submittedName>
</protein>
<dbReference type="PANTHER" id="PTHR12147">
    <property type="entry name" value="METALLOPEPTIDASE M28 FAMILY MEMBER"/>
    <property type="match status" value="1"/>
</dbReference>
<dbReference type="SUPFAM" id="SSF53187">
    <property type="entry name" value="Zn-dependent exopeptidases"/>
    <property type="match status" value="1"/>
</dbReference>
<dbReference type="SUPFAM" id="SSF52025">
    <property type="entry name" value="PA domain"/>
    <property type="match status" value="1"/>
</dbReference>
<sequence length="543" mass="60818">MKKLFLLTFGIGLHLFALGQEAPKDRGLKAINEEAVKGQLEFLASDWMEGREAGKKGAYMAGDYIATMLESFGVKPAGDSINYQPNRYQKLLGETDKQAKSYFQHFSLIEYTPGEQQAFSIIETNKESRKTIHFNYKTDFVVRTRDVSEEITAPVVFVGYGISDIEAGYDDYKGVDVQGKIVLRLTGFPGHTEVDSKAYQKFKPENPLNLLRKKNQIASEKGALAILEVDLAKDESVNWAANQPFRQNLPMYEGDKKLKWFYDTRLVLPGEELSTNIPFVNLSQRAANALVKEAGVDLSTYEKQVARTQKPASKQITNKQVAIRTSVNSQILQGRNVLGVIEGENPNEIIVVGAHYDHLGKYEGYIWNGADDNASGTVGIMTIARACIATGVKPKRTIVFAGWTGEEKGLLGSKYFVNHLPEGKKIVAALNYDMISRDSDWDPEGVKVSMIYTSSMPLIDTLTRQHNEDYELNLDINYAPMEKPVGGSDNGSFAEKDIPVFWYFIGAHSDYHRPSDHQHKANWSKFAKIVKLGFLNVWELANQ</sequence>
<dbReference type="InterPro" id="IPR045175">
    <property type="entry name" value="M28_fam"/>
</dbReference>
<keyword evidence="3" id="KW-1185">Reference proteome</keyword>
<name>A0AAW9S1Z3_9BACT</name>
<dbReference type="Gene3D" id="3.50.30.30">
    <property type="match status" value="1"/>
</dbReference>
<dbReference type="InterPro" id="IPR046450">
    <property type="entry name" value="PA_dom_sf"/>
</dbReference>
<dbReference type="GO" id="GO:0006508">
    <property type="term" value="P:proteolysis"/>
    <property type="evidence" value="ECO:0007669"/>
    <property type="project" value="InterPro"/>
</dbReference>
<proteinExistence type="predicted"/>
<dbReference type="GO" id="GO:0008235">
    <property type="term" value="F:metalloexopeptidase activity"/>
    <property type="evidence" value="ECO:0007669"/>
    <property type="project" value="InterPro"/>
</dbReference>
<dbReference type="PANTHER" id="PTHR12147:SF26">
    <property type="entry name" value="PEPTIDASE M28 DOMAIN-CONTAINING PROTEIN"/>
    <property type="match status" value="1"/>
</dbReference>
<organism evidence="2 3">
    <name type="scientific">Rapidithrix thailandica</name>
    <dbReference type="NCBI Taxonomy" id="413964"/>
    <lineage>
        <taxon>Bacteria</taxon>
        <taxon>Pseudomonadati</taxon>
        <taxon>Bacteroidota</taxon>
        <taxon>Cytophagia</taxon>
        <taxon>Cytophagales</taxon>
        <taxon>Flammeovirgaceae</taxon>
        <taxon>Rapidithrix</taxon>
    </lineage>
</organism>
<evidence type="ECO:0000313" key="2">
    <source>
        <dbReference type="EMBL" id="MEN7549205.1"/>
    </source>
</evidence>
<dbReference type="EMBL" id="JBDKWZ010000008">
    <property type="protein sequence ID" value="MEN7549205.1"/>
    <property type="molecule type" value="Genomic_DNA"/>
</dbReference>
<accession>A0AAW9S1Z3</accession>
<evidence type="ECO:0000313" key="3">
    <source>
        <dbReference type="Proteomes" id="UP001403385"/>
    </source>
</evidence>
<gene>
    <name evidence="2" type="ORF">AAG747_14875</name>
</gene>
<dbReference type="Proteomes" id="UP001403385">
    <property type="component" value="Unassembled WGS sequence"/>
</dbReference>
<dbReference type="AlphaFoldDB" id="A0AAW9S1Z3"/>
<dbReference type="Pfam" id="PF04389">
    <property type="entry name" value="Peptidase_M28"/>
    <property type="match status" value="1"/>
</dbReference>
<feature type="domain" description="Peptidase M28" evidence="1">
    <location>
        <begin position="336"/>
        <end position="530"/>
    </location>
</feature>
<dbReference type="InterPro" id="IPR007484">
    <property type="entry name" value="Peptidase_M28"/>
</dbReference>
<dbReference type="Gene3D" id="3.40.630.10">
    <property type="entry name" value="Zn peptidases"/>
    <property type="match status" value="1"/>
</dbReference>
<comment type="caution">
    <text evidence="2">The sequence shown here is derived from an EMBL/GenBank/DDBJ whole genome shotgun (WGS) entry which is preliminary data.</text>
</comment>
<evidence type="ECO:0000259" key="1">
    <source>
        <dbReference type="Pfam" id="PF04389"/>
    </source>
</evidence>
<reference evidence="2 3" key="1">
    <citation type="submission" date="2024-04" db="EMBL/GenBank/DDBJ databases">
        <title>Novel genus in family Flammeovirgaceae.</title>
        <authorList>
            <person name="Nguyen T.H."/>
            <person name="Vuong T.Q."/>
            <person name="Le H."/>
            <person name="Kim S.-G."/>
        </authorList>
    </citation>
    <scope>NUCLEOTIDE SEQUENCE [LARGE SCALE GENOMIC DNA]</scope>
    <source>
        <strain evidence="2 3">JCM 23209</strain>
    </source>
</reference>